<accession>A0A5S4TPT5</accession>
<dbReference type="InterPro" id="IPR058649">
    <property type="entry name" value="CzcB_C"/>
</dbReference>
<proteinExistence type="predicted"/>
<dbReference type="GO" id="GO:0015679">
    <property type="term" value="P:plasma membrane copper ion transport"/>
    <property type="evidence" value="ECO:0007669"/>
    <property type="project" value="TreeGrafter"/>
</dbReference>
<keyword evidence="1" id="KW-0813">Transport</keyword>
<evidence type="ECO:0000256" key="2">
    <source>
        <dbReference type="ARBA" id="ARBA00022729"/>
    </source>
</evidence>
<dbReference type="InterPro" id="IPR051909">
    <property type="entry name" value="MFP_Cation_Efflux"/>
</dbReference>
<keyword evidence="3" id="KW-0406">Ion transport</keyword>
<dbReference type="GO" id="GO:0046914">
    <property type="term" value="F:transition metal ion binding"/>
    <property type="evidence" value="ECO:0007669"/>
    <property type="project" value="TreeGrafter"/>
</dbReference>
<keyword evidence="2" id="KW-0732">Signal</keyword>
<evidence type="ECO:0000313" key="5">
    <source>
        <dbReference type="EMBL" id="TYK96582.1"/>
    </source>
</evidence>
<dbReference type="FunFam" id="2.40.420.20:FF:000003">
    <property type="entry name" value="Cation efflux system protein cusB"/>
    <property type="match status" value="1"/>
</dbReference>
<dbReference type="GO" id="GO:0030288">
    <property type="term" value="C:outer membrane-bounded periplasmic space"/>
    <property type="evidence" value="ECO:0007669"/>
    <property type="project" value="TreeGrafter"/>
</dbReference>
<evidence type="ECO:0000259" key="4">
    <source>
        <dbReference type="Pfam" id="PF25975"/>
    </source>
</evidence>
<gene>
    <name evidence="5" type="ORF">E0F66_10970</name>
</gene>
<comment type="caution">
    <text evidence="5">The sequence shown here is derived from an EMBL/GenBank/DDBJ whole genome shotgun (WGS) entry which is preliminary data.</text>
</comment>
<dbReference type="Proteomes" id="UP000324058">
    <property type="component" value="Unassembled WGS sequence"/>
</dbReference>
<organism evidence="5 6">
    <name type="scientific">Streptococcus pyogenes</name>
    <dbReference type="NCBI Taxonomy" id="1314"/>
    <lineage>
        <taxon>Bacteria</taxon>
        <taxon>Bacillati</taxon>
        <taxon>Bacillota</taxon>
        <taxon>Bacilli</taxon>
        <taxon>Lactobacillales</taxon>
        <taxon>Streptococcaceae</taxon>
        <taxon>Streptococcus</taxon>
    </lineage>
</organism>
<evidence type="ECO:0000256" key="3">
    <source>
        <dbReference type="ARBA" id="ARBA00023065"/>
    </source>
</evidence>
<feature type="non-terminal residue" evidence="5">
    <location>
        <position position="1"/>
    </location>
</feature>
<sequence>TGKPEPVLSIPESAVLDTGARQSVLVDKGQGRFEPREVKLGHRGGDYVEVSEGLAEGDPVVVSANFLIDAESNLKAALKGFSEAGGQP</sequence>
<dbReference type="PANTHER" id="PTHR30097:SF15">
    <property type="entry name" value="CATION EFFLUX SYSTEM PROTEIN CUSB"/>
    <property type="match status" value="1"/>
</dbReference>
<dbReference type="GO" id="GO:0060003">
    <property type="term" value="P:copper ion export"/>
    <property type="evidence" value="ECO:0007669"/>
    <property type="project" value="TreeGrafter"/>
</dbReference>
<dbReference type="AlphaFoldDB" id="A0A5S4TPT5"/>
<feature type="domain" description="CzcB-like C-terminal circularly permuted SH3-like" evidence="4">
    <location>
        <begin position="9"/>
        <end position="68"/>
    </location>
</feature>
<reference evidence="5 6" key="1">
    <citation type="submission" date="2019-02" db="EMBL/GenBank/DDBJ databases">
        <title>Novel genomic isolates of S. pyogenes and S. dysgalactiae subsp. equisimilis associated to necrotising fasciitis (NSTI).</title>
        <authorList>
            <person name="Barrantes I."/>
        </authorList>
    </citation>
    <scope>NUCLEOTIDE SEQUENCE [LARGE SCALE GENOMIC DNA]</scope>
    <source>
        <strain evidence="5 6">SPY2028</strain>
    </source>
</reference>
<protein>
    <submittedName>
        <fullName evidence="5">Efflux transporter periplasmic adaptor subunit</fullName>
    </submittedName>
</protein>
<evidence type="ECO:0000313" key="6">
    <source>
        <dbReference type="Proteomes" id="UP000324058"/>
    </source>
</evidence>
<name>A0A5S4TPT5_STRPY</name>
<dbReference type="Pfam" id="PF25975">
    <property type="entry name" value="CzcB_C"/>
    <property type="match status" value="1"/>
</dbReference>
<dbReference type="Gene3D" id="2.40.420.20">
    <property type="match status" value="1"/>
</dbReference>
<evidence type="ECO:0000256" key="1">
    <source>
        <dbReference type="ARBA" id="ARBA00022448"/>
    </source>
</evidence>
<dbReference type="EMBL" id="SJLL01000212">
    <property type="protein sequence ID" value="TYK96582.1"/>
    <property type="molecule type" value="Genomic_DNA"/>
</dbReference>
<dbReference type="PANTHER" id="PTHR30097">
    <property type="entry name" value="CATION EFFLUX SYSTEM PROTEIN CUSB"/>
    <property type="match status" value="1"/>
</dbReference>